<evidence type="ECO:0000313" key="3">
    <source>
        <dbReference type="EMBL" id="XDK34128.1"/>
    </source>
</evidence>
<reference evidence="3" key="1">
    <citation type="submission" date="2024-07" db="EMBL/GenBank/DDBJ databases">
        <title>Halotolerant mesophilic bacterium Ornithinibacillus sp. 4-3, sp. nov., isolated from soil.</title>
        <authorList>
            <person name="Sidarenka A.V."/>
            <person name="Guliayeva D.E."/>
            <person name="Leanovich S.I."/>
            <person name="Hileuskaya K.S."/>
            <person name="Akhremchuk A.E."/>
            <person name="Sikolenko M.A."/>
            <person name="Valentovich L.N."/>
        </authorList>
    </citation>
    <scope>NUCLEOTIDE SEQUENCE</scope>
    <source>
        <strain evidence="3">4-3</strain>
    </source>
</reference>
<proteinExistence type="inferred from homology"/>
<organism evidence="3">
    <name type="scientific">Ornithinibacillus sp. 4-3</name>
    <dbReference type="NCBI Taxonomy" id="3231488"/>
    <lineage>
        <taxon>Bacteria</taxon>
        <taxon>Bacillati</taxon>
        <taxon>Bacillota</taxon>
        <taxon>Bacilli</taxon>
        <taxon>Bacillales</taxon>
        <taxon>Bacillaceae</taxon>
        <taxon>Ornithinibacillus</taxon>
    </lineage>
</organism>
<feature type="domain" description="Smf/DprA SLOG" evidence="2">
    <location>
        <begin position="78"/>
        <end position="288"/>
    </location>
</feature>
<sequence length="303" mass="34780">MLYCRNRLIHMHRCRGITRKKLNLFLQVDPTLQSIYALSPTELQNKFLFTRKQAENFYQDLHHPMLLQQMKQDLATYKVITIKDENYPKLLKYINDPPLVLYAKGKLEFLSHQPAISIVGTRMPSNEGKHKTEKIVQPLIEKDFMIVSGMAKGIDRFAHEAALKYNGKTIAVLGAGFQHIYPKQNRQLFEEIVKKGLLLSEYPPHIPPAKHQFPERNRIISGLSYGTLVVEAMERSGTLITVGQALDQGREVFAMPGSILDPKTKGCHQLIQDGAKLVYEAKDILEDWDRIGKFLYSSIEYKK</sequence>
<dbReference type="Pfam" id="PF02481">
    <property type="entry name" value="DNA_processg_A"/>
    <property type="match status" value="1"/>
</dbReference>
<dbReference type="EMBL" id="CP162599">
    <property type="protein sequence ID" value="XDK34128.1"/>
    <property type="molecule type" value="Genomic_DNA"/>
</dbReference>
<dbReference type="InterPro" id="IPR057666">
    <property type="entry name" value="DrpA_SLOG"/>
</dbReference>
<dbReference type="Gene3D" id="3.40.50.450">
    <property type="match status" value="1"/>
</dbReference>
<dbReference type="GO" id="GO:0009294">
    <property type="term" value="P:DNA-mediated transformation"/>
    <property type="evidence" value="ECO:0007669"/>
    <property type="project" value="InterPro"/>
</dbReference>
<protein>
    <submittedName>
        <fullName evidence="3">DNA-processing protein DprA</fullName>
    </submittedName>
</protein>
<name>A0AB39HSK9_9BACI</name>
<dbReference type="AlphaFoldDB" id="A0AB39HSK9"/>
<dbReference type="PANTHER" id="PTHR43022">
    <property type="entry name" value="PROTEIN SMF"/>
    <property type="match status" value="1"/>
</dbReference>
<dbReference type="InterPro" id="IPR003488">
    <property type="entry name" value="DprA"/>
</dbReference>
<evidence type="ECO:0000256" key="1">
    <source>
        <dbReference type="ARBA" id="ARBA00006525"/>
    </source>
</evidence>
<dbReference type="NCBIfam" id="TIGR00732">
    <property type="entry name" value="dprA"/>
    <property type="match status" value="1"/>
</dbReference>
<accession>A0AB39HSK9</accession>
<dbReference type="RefSeq" id="WP_368654805.1">
    <property type="nucleotide sequence ID" value="NZ_CP162599.1"/>
</dbReference>
<gene>
    <name evidence="3" type="primary">dprA</name>
    <name evidence="3" type="ORF">AB4Y30_07205</name>
</gene>
<evidence type="ECO:0000259" key="2">
    <source>
        <dbReference type="Pfam" id="PF02481"/>
    </source>
</evidence>
<comment type="similarity">
    <text evidence="1">Belongs to the DprA/Smf family.</text>
</comment>
<dbReference type="SUPFAM" id="SSF102405">
    <property type="entry name" value="MCP/YpsA-like"/>
    <property type="match status" value="1"/>
</dbReference>
<dbReference type="PANTHER" id="PTHR43022:SF1">
    <property type="entry name" value="PROTEIN SMF"/>
    <property type="match status" value="1"/>
</dbReference>